<protein>
    <submittedName>
        <fullName evidence="1">Uncharacterized protein</fullName>
    </submittedName>
</protein>
<sequence>MSNDIWDRSKTDKTNAALFGNFVWMTINSSDLKGILQFMRENVEVENVHKTDAKFDTFAVYNAQRLVLAKLDQHVYLGGFGLPSFHESARPNNLLYYVAHCEKQAVKNNMNLLGALANALSSQFGETHYYAMTNKNQFYFWLKSTRGKLDRLYAFELNNSDEYLSPGQTLENTVVSFGSPTEIELALSKEYFIEGLSEPCAETQLPEINLYDVLQRIPENWDVHPYKILPQFQDAYLIELSVPAFYGYRKFIGIDSLRS</sequence>
<proteinExistence type="predicted"/>
<dbReference type="AlphaFoldDB" id="A0A8T0C4I5"/>
<dbReference type="Proteomes" id="UP000016480">
    <property type="component" value="Unassembled WGS sequence"/>
</dbReference>
<accession>A0A8T0C4I5</accession>
<evidence type="ECO:0000313" key="1">
    <source>
        <dbReference type="EMBL" id="KAF7785553.1"/>
    </source>
</evidence>
<comment type="caution">
    <text evidence="1">The sequence shown here is derived from an EMBL/GenBank/DDBJ whole genome shotgun (WGS) entry which is preliminary data.</text>
</comment>
<reference evidence="1 2" key="1">
    <citation type="journal article" date="2012" name="J. Bacteriol.">
        <title>Genome sequence of the cycloprodigiosin-producing bacterial strain Pseudoalteromonas rubra ATCC 29570(T).</title>
        <authorList>
            <person name="Xie B.B."/>
            <person name="Shu Y.L."/>
            <person name="Qin Q.L."/>
            <person name="Rong J.C."/>
            <person name="Zhang X.Y."/>
            <person name="Chen X.L."/>
            <person name="Zhou B.C."/>
            <person name="Zhang Y.Z."/>
        </authorList>
    </citation>
    <scope>NUCLEOTIDE SEQUENCE [LARGE SCALE GENOMIC DNA]</scope>
    <source>
        <strain evidence="1 2">DSM 6842</strain>
    </source>
</reference>
<evidence type="ECO:0000313" key="2">
    <source>
        <dbReference type="Proteomes" id="UP000016480"/>
    </source>
</evidence>
<dbReference type="EMBL" id="AHCD03000036">
    <property type="protein sequence ID" value="KAF7785553.1"/>
    <property type="molecule type" value="Genomic_DNA"/>
</dbReference>
<dbReference type="GeneID" id="61359165"/>
<organism evidence="1 2">
    <name type="scientific">Pseudoalteromonas rubra</name>
    <dbReference type="NCBI Taxonomy" id="43658"/>
    <lineage>
        <taxon>Bacteria</taxon>
        <taxon>Pseudomonadati</taxon>
        <taxon>Pseudomonadota</taxon>
        <taxon>Gammaproteobacteria</taxon>
        <taxon>Alteromonadales</taxon>
        <taxon>Pseudoalteromonadaceae</taxon>
        <taxon>Pseudoalteromonas</taxon>
    </lineage>
</organism>
<name>A0A8T0C4I5_9GAMM</name>
<gene>
    <name evidence="1" type="ORF">PRUB_a4240</name>
</gene>
<dbReference type="RefSeq" id="WP_010384934.1">
    <property type="nucleotide sequence ID" value="NZ_AHCD03000036.1"/>
</dbReference>